<name>A0A6A6B0U4_9PEZI</name>
<sequence>MESLSETEWDVLIAGTGLEQSLLALALSRSGKKVLHVDKNDFYGGSTAAFSLQEAEEWAQRVNQDEAKSPFKQVAVTKPDAVDGPKLSASRTYSLSLSPNLVYTRSAILPTLVSSKVYRQLEFLAVGSWWVYSPNDSSPETGTGGGGHLNKVPSGREDIFGDDSIDFKAKRLLMKFLRFVADYENQEEVWQEYRSRSFSDFLEEVFKVPRTLHAPLLALTLSLDTPQNTTTEFALPRVANHLRSIGVFGPGFACVIPKWGGLAEISQVACRAQAVGGGIYVLGQGITTIDKPEDETPEITAHLKEGDTIKTKWVVGTDEDLPSQVEATSDVASYSRSISIVASKLESLFSPLAEGAPAPAGAVVSFPTGSLTVEGSAEHPPVYVFVHTSDTGECPAGQCVLYSTTSVSGELGVALLSAAEHALLHSVNISGSSSAPHTLWRMHYEQHAAKTATPASLTTSNARILAFPPQHMDLKFDGAAALDLVKDIWQRMEPDAEKDGFMMFEDREAVSEEEYLDDEA</sequence>
<dbReference type="Gene3D" id="1.10.405.10">
    <property type="entry name" value="Guanine Nucleotide Dissociation Inhibitor, domain 1"/>
    <property type="match status" value="1"/>
</dbReference>
<accession>A0A6A6B0U4</accession>
<dbReference type="SUPFAM" id="SSF54373">
    <property type="entry name" value="FAD-linked reductases, C-terminal domain"/>
    <property type="match status" value="1"/>
</dbReference>
<evidence type="ECO:0000256" key="1">
    <source>
        <dbReference type="ARBA" id="ARBA00005593"/>
    </source>
</evidence>
<dbReference type="GeneID" id="54301985"/>
<dbReference type="GO" id="GO:0007264">
    <property type="term" value="P:small GTPase-mediated signal transduction"/>
    <property type="evidence" value="ECO:0007669"/>
    <property type="project" value="UniProtKB-UniRule"/>
</dbReference>
<gene>
    <name evidence="3" type="ORF">K452DRAFT_322298</name>
</gene>
<evidence type="ECO:0000313" key="3">
    <source>
        <dbReference type="EMBL" id="KAF2136647.1"/>
    </source>
</evidence>
<dbReference type="Pfam" id="PF00996">
    <property type="entry name" value="GDI"/>
    <property type="match status" value="1"/>
</dbReference>
<dbReference type="GO" id="GO:0016192">
    <property type="term" value="P:vesicle-mediated transport"/>
    <property type="evidence" value="ECO:0007669"/>
    <property type="project" value="TreeGrafter"/>
</dbReference>
<dbReference type="GO" id="GO:0005968">
    <property type="term" value="C:Rab-protein geranylgeranyltransferase complex"/>
    <property type="evidence" value="ECO:0007669"/>
    <property type="project" value="TreeGrafter"/>
</dbReference>
<dbReference type="InterPro" id="IPR036188">
    <property type="entry name" value="FAD/NAD-bd_sf"/>
</dbReference>
<dbReference type="PRINTS" id="PR00891">
    <property type="entry name" value="RABGDIREP"/>
</dbReference>
<dbReference type="GO" id="GO:0005829">
    <property type="term" value="C:cytosol"/>
    <property type="evidence" value="ECO:0007669"/>
    <property type="project" value="TreeGrafter"/>
</dbReference>
<dbReference type="GO" id="GO:0005092">
    <property type="term" value="F:GDP-dissociation inhibitor activity"/>
    <property type="evidence" value="ECO:0007669"/>
    <property type="project" value="UniProtKB-UniRule"/>
</dbReference>
<dbReference type="GO" id="GO:0005634">
    <property type="term" value="C:nucleus"/>
    <property type="evidence" value="ECO:0007669"/>
    <property type="project" value="TreeGrafter"/>
</dbReference>
<dbReference type="FunFam" id="1.10.405.10:FF:000003">
    <property type="entry name" value="Rab proteins geranylgeranyltransferase component A"/>
    <property type="match status" value="1"/>
</dbReference>
<dbReference type="EMBL" id="ML995515">
    <property type="protein sequence ID" value="KAF2136647.1"/>
    <property type="molecule type" value="Genomic_DNA"/>
</dbReference>
<dbReference type="InterPro" id="IPR017230">
    <property type="entry name" value="Mrs6"/>
</dbReference>
<comment type="similarity">
    <text evidence="1 2">Belongs to the Rab GDI family.</text>
</comment>
<dbReference type="PANTHER" id="PTHR11787:SF4">
    <property type="entry name" value="CHM, RAB ESCORT PROTEIN 1"/>
    <property type="match status" value="1"/>
</dbReference>
<evidence type="ECO:0000256" key="2">
    <source>
        <dbReference type="PIRNR" id="PIRNR037514"/>
    </source>
</evidence>
<reference evidence="3" key="1">
    <citation type="journal article" date="2020" name="Stud. Mycol.">
        <title>101 Dothideomycetes genomes: a test case for predicting lifestyles and emergence of pathogens.</title>
        <authorList>
            <person name="Haridas S."/>
            <person name="Albert R."/>
            <person name="Binder M."/>
            <person name="Bloem J."/>
            <person name="Labutti K."/>
            <person name="Salamov A."/>
            <person name="Andreopoulos B."/>
            <person name="Baker S."/>
            <person name="Barry K."/>
            <person name="Bills G."/>
            <person name="Bluhm B."/>
            <person name="Cannon C."/>
            <person name="Castanera R."/>
            <person name="Culley D."/>
            <person name="Daum C."/>
            <person name="Ezra D."/>
            <person name="Gonzalez J."/>
            <person name="Henrissat B."/>
            <person name="Kuo A."/>
            <person name="Liang C."/>
            <person name="Lipzen A."/>
            <person name="Lutzoni F."/>
            <person name="Magnuson J."/>
            <person name="Mondo S."/>
            <person name="Nolan M."/>
            <person name="Ohm R."/>
            <person name="Pangilinan J."/>
            <person name="Park H.-J."/>
            <person name="Ramirez L."/>
            <person name="Alfaro M."/>
            <person name="Sun H."/>
            <person name="Tritt A."/>
            <person name="Yoshinaga Y."/>
            <person name="Zwiers L.-H."/>
            <person name="Turgeon B."/>
            <person name="Goodwin S."/>
            <person name="Spatafora J."/>
            <person name="Crous P."/>
            <person name="Grigoriev I."/>
        </authorList>
    </citation>
    <scope>NUCLEOTIDE SEQUENCE</scope>
    <source>
        <strain evidence="3">CBS 121167</strain>
    </source>
</reference>
<dbReference type="PIRSF" id="PIRSF037514">
    <property type="entry name" value="Rab_ger_ger_transf_A_fun"/>
    <property type="match status" value="1"/>
</dbReference>
<dbReference type="Gene3D" id="3.30.519.10">
    <property type="entry name" value="Guanine Nucleotide Dissociation Inhibitor, domain 2"/>
    <property type="match status" value="1"/>
</dbReference>
<dbReference type="AlphaFoldDB" id="A0A6A6B0U4"/>
<proteinExistence type="inferred from homology"/>
<dbReference type="PANTHER" id="PTHR11787">
    <property type="entry name" value="RAB GDP-DISSOCIATION INHIBITOR"/>
    <property type="match status" value="1"/>
</dbReference>
<evidence type="ECO:0000313" key="4">
    <source>
        <dbReference type="Proteomes" id="UP000799438"/>
    </source>
</evidence>
<dbReference type="Gene3D" id="3.50.50.60">
    <property type="entry name" value="FAD/NAD(P)-binding domain"/>
    <property type="match status" value="1"/>
</dbReference>
<dbReference type="Proteomes" id="UP000799438">
    <property type="component" value="Unassembled WGS sequence"/>
</dbReference>
<organism evidence="3 4">
    <name type="scientific">Aplosporella prunicola CBS 121167</name>
    <dbReference type="NCBI Taxonomy" id="1176127"/>
    <lineage>
        <taxon>Eukaryota</taxon>
        <taxon>Fungi</taxon>
        <taxon>Dikarya</taxon>
        <taxon>Ascomycota</taxon>
        <taxon>Pezizomycotina</taxon>
        <taxon>Dothideomycetes</taxon>
        <taxon>Dothideomycetes incertae sedis</taxon>
        <taxon>Botryosphaeriales</taxon>
        <taxon>Aplosporellaceae</taxon>
        <taxon>Aplosporella</taxon>
    </lineage>
</organism>
<dbReference type="SUPFAM" id="SSF51905">
    <property type="entry name" value="FAD/NAD(P)-binding domain"/>
    <property type="match status" value="1"/>
</dbReference>
<dbReference type="RefSeq" id="XP_033392365.1">
    <property type="nucleotide sequence ID" value="XM_033544489.1"/>
</dbReference>
<protein>
    <recommendedName>
        <fullName evidence="2">Rab proteins geranylgeranyltransferase</fullName>
    </recommendedName>
</protein>
<keyword evidence="4" id="KW-1185">Reference proteome</keyword>
<dbReference type="OrthoDB" id="1923006at2759"/>
<dbReference type="InterPro" id="IPR018203">
    <property type="entry name" value="GDP_dissociation_inhibitor"/>
</dbReference>